<name>A0ABN2JVL3_9ACTN</name>
<dbReference type="EMBL" id="BAAAME010000004">
    <property type="protein sequence ID" value="GAA1739711.1"/>
    <property type="molecule type" value="Genomic_DNA"/>
</dbReference>
<protein>
    <submittedName>
        <fullName evidence="7">Sigma-70 family RNA polymerase sigma factor</fullName>
    </submittedName>
</protein>
<comment type="caution">
    <text evidence="7">The sequence shown here is derived from an EMBL/GenBank/DDBJ whole genome shotgun (WGS) entry which is preliminary data.</text>
</comment>
<evidence type="ECO:0000256" key="4">
    <source>
        <dbReference type="ARBA" id="ARBA00023163"/>
    </source>
</evidence>
<evidence type="ECO:0000313" key="8">
    <source>
        <dbReference type="Proteomes" id="UP001501057"/>
    </source>
</evidence>
<evidence type="ECO:0000256" key="1">
    <source>
        <dbReference type="ARBA" id="ARBA00010641"/>
    </source>
</evidence>
<dbReference type="SUPFAM" id="SSF88659">
    <property type="entry name" value="Sigma3 and sigma4 domains of RNA polymerase sigma factors"/>
    <property type="match status" value="1"/>
</dbReference>
<sequence length="179" mass="19770">MTETVSADGTLVERARAGDPDAFTQLVTESRDILWSVCLRITADPLDAEDALQDTLISAWQNIHKFRGNSKFSTWCYRIAANASIAVCRKRRTIPIDTDDIVDLVVAADTTGQVDDRDLITSALREVSPDFREALVLREYGDMTYDEIAAHQGIGVQTVKSRINRARAQLADAVRDASA</sequence>
<dbReference type="Pfam" id="PF04542">
    <property type="entry name" value="Sigma70_r2"/>
    <property type="match status" value="1"/>
</dbReference>
<dbReference type="Pfam" id="PF08281">
    <property type="entry name" value="Sigma70_r4_2"/>
    <property type="match status" value="1"/>
</dbReference>
<evidence type="ECO:0000259" key="6">
    <source>
        <dbReference type="Pfam" id="PF08281"/>
    </source>
</evidence>
<proteinExistence type="inferred from homology"/>
<dbReference type="Proteomes" id="UP001501057">
    <property type="component" value="Unassembled WGS sequence"/>
</dbReference>
<dbReference type="InterPro" id="IPR039425">
    <property type="entry name" value="RNA_pol_sigma-70-like"/>
</dbReference>
<dbReference type="RefSeq" id="WP_344200788.1">
    <property type="nucleotide sequence ID" value="NZ_BAAAME010000004.1"/>
</dbReference>
<dbReference type="InterPro" id="IPR013324">
    <property type="entry name" value="RNA_pol_sigma_r3/r4-like"/>
</dbReference>
<evidence type="ECO:0000256" key="3">
    <source>
        <dbReference type="ARBA" id="ARBA00023082"/>
    </source>
</evidence>
<dbReference type="InterPro" id="IPR013249">
    <property type="entry name" value="RNA_pol_sigma70_r4_t2"/>
</dbReference>
<dbReference type="PANTHER" id="PTHR43133:SF51">
    <property type="entry name" value="RNA POLYMERASE SIGMA FACTOR"/>
    <property type="match status" value="1"/>
</dbReference>
<keyword evidence="2" id="KW-0805">Transcription regulation</keyword>
<dbReference type="CDD" id="cd06171">
    <property type="entry name" value="Sigma70_r4"/>
    <property type="match status" value="1"/>
</dbReference>
<feature type="domain" description="RNA polymerase sigma-70 region 2" evidence="5">
    <location>
        <begin position="26"/>
        <end position="92"/>
    </location>
</feature>
<feature type="domain" description="RNA polymerase sigma factor 70 region 4 type 2" evidence="6">
    <location>
        <begin position="118"/>
        <end position="170"/>
    </location>
</feature>
<dbReference type="InterPro" id="IPR036388">
    <property type="entry name" value="WH-like_DNA-bd_sf"/>
</dbReference>
<dbReference type="InterPro" id="IPR013325">
    <property type="entry name" value="RNA_pol_sigma_r2"/>
</dbReference>
<evidence type="ECO:0000313" key="7">
    <source>
        <dbReference type="EMBL" id="GAA1739711.1"/>
    </source>
</evidence>
<keyword evidence="3" id="KW-0731">Sigma factor</keyword>
<dbReference type="Gene3D" id="1.10.10.10">
    <property type="entry name" value="Winged helix-like DNA-binding domain superfamily/Winged helix DNA-binding domain"/>
    <property type="match status" value="1"/>
</dbReference>
<dbReference type="NCBIfam" id="TIGR02937">
    <property type="entry name" value="sigma70-ECF"/>
    <property type="match status" value="1"/>
</dbReference>
<dbReference type="InterPro" id="IPR014284">
    <property type="entry name" value="RNA_pol_sigma-70_dom"/>
</dbReference>
<comment type="similarity">
    <text evidence="1">Belongs to the sigma-70 factor family. ECF subfamily.</text>
</comment>
<dbReference type="SUPFAM" id="SSF88946">
    <property type="entry name" value="Sigma2 domain of RNA polymerase sigma factors"/>
    <property type="match status" value="1"/>
</dbReference>
<dbReference type="Gene3D" id="1.10.1740.10">
    <property type="match status" value="1"/>
</dbReference>
<dbReference type="PANTHER" id="PTHR43133">
    <property type="entry name" value="RNA POLYMERASE ECF-TYPE SIGMA FACTO"/>
    <property type="match status" value="1"/>
</dbReference>
<reference evidence="7 8" key="1">
    <citation type="journal article" date="2019" name="Int. J. Syst. Evol. Microbiol.">
        <title>The Global Catalogue of Microorganisms (GCM) 10K type strain sequencing project: providing services to taxonomists for standard genome sequencing and annotation.</title>
        <authorList>
            <consortium name="The Broad Institute Genomics Platform"/>
            <consortium name="The Broad Institute Genome Sequencing Center for Infectious Disease"/>
            <person name="Wu L."/>
            <person name="Ma J."/>
        </authorList>
    </citation>
    <scope>NUCLEOTIDE SEQUENCE [LARGE SCALE GENOMIC DNA]</scope>
    <source>
        <strain evidence="7 8">JCM 13518</strain>
    </source>
</reference>
<organism evidence="7 8">
    <name type="scientific">Aeromicrobium alkaliterrae</name>
    <dbReference type="NCBI Taxonomy" id="302168"/>
    <lineage>
        <taxon>Bacteria</taxon>
        <taxon>Bacillati</taxon>
        <taxon>Actinomycetota</taxon>
        <taxon>Actinomycetes</taxon>
        <taxon>Propionibacteriales</taxon>
        <taxon>Nocardioidaceae</taxon>
        <taxon>Aeromicrobium</taxon>
    </lineage>
</organism>
<dbReference type="InterPro" id="IPR007627">
    <property type="entry name" value="RNA_pol_sigma70_r2"/>
</dbReference>
<accession>A0ABN2JVL3</accession>
<keyword evidence="8" id="KW-1185">Reference proteome</keyword>
<gene>
    <name evidence="7" type="ORF">GCM10009710_20000</name>
</gene>
<keyword evidence="4" id="KW-0804">Transcription</keyword>
<evidence type="ECO:0000256" key="2">
    <source>
        <dbReference type="ARBA" id="ARBA00023015"/>
    </source>
</evidence>
<evidence type="ECO:0000259" key="5">
    <source>
        <dbReference type="Pfam" id="PF04542"/>
    </source>
</evidence>